<feature type="transmembrane region" description="Helical" evidence="8">
    <location>
        <begin position="38"/>
        <end position="56"/>
    </location>
</feature>
<name>A0A955I1V4_9BACT</name>
<dbReference type="Pfam" id="PF01594">
    <property type="entry name" value="AI-2E_transport"/>
    <property type="match status" value="1"/>
</dbReference>
<dbReference type="InterPro" id="IPR002549">
    <property type="entry name" value="AI-2E-like"/>
</dbReference>
<feature type="transmembrane region" description="Helical" evidence="8">
    <location>
        <begin position="173"/>
        <end position="198"/>
    </location>
</feature>
<dbReference type="PANTHER" id="PTHR21716">
    <property type="entry name" value="TRANSMEMBRANE PROTEIN"/>
    <property type="match status" value="1"/>
</dbReference>
<dbReference type="GO" id="GO:0055085">
    <property type="term" value="P:transmembrane transport"/>
    <property type="evidence" value="ECO:0007669"/>
    <property type="project" value="TreeGrafter"/>
</dbReference>
<keyword evidence="5 8" id="KW-0812">Transmembrane</keyword>
<evidence type="ECO:0000256" key="8">
    <source>
        <dbReference type="SAM" id="Phobius"/>
    </source>
</evidence>
<dbReference type="PANTHER" id="PTHR21716:SF53">
    <property type="entry name" value="PERMEASE PERM-RELATED"/>
    <property type="match status" value="1"/>
</dbReference>
<feature type="transmembrane region" description="Helical" evidence="8">
    <location>
        <begin position="68"/>
        <end position="89"/>
    </location>
</feature>
<gene>
    <name evidence="9" type="ORF">KC685_03025</name>
</gene>
<proteinExistence type="inferred from homology"/>
<feature type="transmembrane region" description="Helical" evidence="8">
    <location>
        <begin position="308"/>
        <end position="330"/>
    </location>
</feature>
<feature type="transmembrane region" description="Helical" evidence="8">
    <location>
        <begin position="218"/>
        <end position="240"/>
    </location>
</feature>
<reference evidence="9" key="2">
    <citation type="journal article" date="2021" name="Microbiome">
        <title>Successional dynamics and alternative stable states in a saline activated sludge microbial community over 9 years.</title>
        <authorList>
            <person name="Wang Y."/>
            <person name="Ye J."/>
            <person name="Ju F."/>
            <person name="Liu L."/>
            <person name="Boyd J.A."/>
            <person name="Deng Y."/>
            <person name="Parks D.H."/>
            <person name="Jiang X."/>
            <person name="Yin X."/>
            <person name="Woodcroft B.J."/>
            <person name="Tyson G.W."/>
            <person name="Hugenholtz P."/>
            <person name="Polz M.F."/>
            <person name="Zhang T."/>
        </authorList>
    </citation>
    <scope>NUCLEOTIDE SEQUENCE</scope>
    <source>
        <strain evidence="9">HKST-UBA17</strain>
    </source>
</reference>
<dbReference type="EMBL" id="JAGQLN010000009">
    <property type="protein sequence ID" value="MCA9376867.1"/>
    <property type="molecule type" value="Genomic_DNA"/>
</dbReference>
<feature type="transmembrane region" description="Helical" evidence="8">
    <location>
        <begin position="336"/>
        <end position="354"/>
    </location>
</feature>
<keyword evidence="4" id="KW-1003">Cell membrane</keyword>
<evidence type="ECO:0000313" key="10">
    <source>
        <dbReference type="Proteomes" id="UP000741282"/>
    </source>
</evidence>
<keyword evidence="6 8" id="KW-1133">Transmembrane helix</keyword>
<feature type="transmembrane region" description="Helical" evidence="8">
    <location>
        <begin position="274"/>
        <end position="296"/>
    </location>
</feature>
<organism evidence="9 10">
    <name type="scientific">Candidatus Dojkabacteria bacterium</name>
    <dbReference type="NCBI Taxonomy" id="2099670"/>
    <lineage>
        <taxon>Bacteria</taxon>
        <taxon>Candidatus Dojkabacteria</taxon>
    </lineage>
</organism>
<dbReference type="AlphaFoldDB" id="A0A955I1V4"/>
<evidence type="ECO:0000313" key="9">
    <source>
        <dbReference type="EMBL" id="MCA9376867.1"/>
    </source>
</evidence>
<evidence type="ECO:0000256" key="5">
    <source>
        <dbReference type="ARBA" id="ARBA00022692"/>
    </source>
</evidence>
<dbReference type="GO" id="GO:0005886">
    <property type="term" value="C:plasma membrane"/>
    <property type="evidence" value="ECO:0007669"/>
    <property type="project" value="UniProtKB-SubCell"/>
</dbReference>
<comment type="similarity">
    <text evidence="2">Belongs to the autoinducer-2 exporter (AI-2E) (TC 2.A.86) family.</text>
</comment>
<evidence type="ECO:0000256" key="2">
    <source>
        <dbReference type="ARBA" id="ARBA00009773"/>
    </source>
</evidence>
<evidence type="ECO:0000256" key="7">
    <source>
        <dbReference type="ARBA" id="ARBA00023136"/>
    </source>
</evidence>
<evidence type="ECO:0000256" key="3">
    <source>
        <dbReference type="ARBA" id="ARBA00022448"/>
    </source>
</evidence>
<comment type="caution">
    <text evidence="9">The sequence shown here is derived from an EMBL/GenBank/DDBJ whole genome shotgun (WGS) entry which is preliminary data.</text>
</comment>
<accession>A0A955I1V4</accession>
<dbReference type="Proteomes" id="UP000741282">
    <property type="component" value="Unassembled WGS sequence"/>
</dbReference>
<keyword evidence="3" id="KW-0813">Transport</keyword>
<sequence length="365" mass="39766">MTEKKKADMVVVDISWNTIFRILVTIFALALIYRIFPIIVLVFFAFVIASSLIPLVSTLERKKVPKVLAVAVTYIGMLLIVTFISFAVVRPITIELNVVSSDIPGFIENLLTDSADFLSKIPFIDVKESELRTSLQNFYDNNISGTNFISSWFSGADETISALSSIGGFASSLFFMIILSVYIILEHDSFIAILLLRIQNEKRKTLVTELIVEVEQKLGTWLLSQGALMLIIGTLSFIVLSIIGVKFALPLATIAGLLTVIPTLGPIFSSLPAIFVALLTSGFGSAIAVAIGYVLIQQIDNVFITPKIMGNVAGLKPIVVVVGILIGFTLGSVTGAVLTVPILVLLKIAYEFFFKLQKLNKIGQL</sequence>
<evidence type="ECO:0000256" key="1">
    <source>
        <dbReference type="ARBA" id="ARBA00004651"/>
    </source>
</evidence>
<evidence type="ECO:0000256" key="4">
    <source>
        <dbReference type="ARBA" id="ARBA00022475"/>
    </source>
</evidence>
<feature type="transmembrane region" description="Helical" evidence="8">
    <location>
        <begin position="247"/>
        <end position="268"/>
    </location>
</feature>
<comment type="subcellular location">
    <subcellularLocation>
        <location evidence="1">Cell membrane</location>
        <topology evidence="1">Multi-pass membrane protein</topology>
    </subcellularLocation>
</comment>
<keyword evidence="7 8" id="KW-0472">Membrane</keyword>
<evidence type="ECO:0000256" key="6">
    <source>
        <dbReference type="ARBA" id="ARBA00022989"/>
    </source>
</evidence>
<protein>
    <submittedName>
        <fullName evidence="9">AI-2E family transporter</fullName>
    </submittedName>
</protein>
<reference evidence="9" key="1">
    <citation type="submission" date="2020-04" db="EMBL/GenBank/DDBJ databases">
        <authorList>
            <person name="Zhang T."/>
        </authorList>
    </citation>
    <scope>NUCLEOTIDE SEQUENCE</scope>
    <source>
        <strain evidence="9">HKST-UBA17</strain>
    </source>
</reference>